<dbReference type="Proteomes" id="UP000240830">
    <property type="component" value="Unassembled WGS sequence"/>
</dbReference>
<dbReference type="InterPro" id="IPR029058">
    <property type="entry name" value="AB_hydrolase_fold"/>
</dbReference>
<organism evidence="3 4">
    <name type="scientific">Paramicrosporidium saccamoebae</name>
    <dbReference type="NCBI Taxonomy" id="1246581"/>
    <lineage>
        <taxon>Eukaryota</taxon>
        <taxon>Fungi</taxon>
        <taxon>Fungi incertae sedis</taxon>
        <taxon>Cryptomycota</taxon>
        <taxon>Cryptomycota incertae sedis</taxon>
        <taxon>Paramicrosporidium</taxon>
    </lineage>
</organism>
<dbReference type="Gene3D" id="3.40.50.1820">
    <property type="entry name" value="alpha/beta hydrolase"/>
    <property type="match status" value="1"/>
</dbReference>
<sequence>MVDWEHKLRDLNPTIRWESSCSDKFCASTDLSTKRGYVKVPSNYTTNGKTFDVGFQQVTVPGSKPWIHVLYLAGGPGGYGADEMDSANMWTEICDGDVAGYAVDHRGLGTSGEFASASYRWSDMKGNLQKHLSSGPFDAQDVTLENAALDVGMISLAIKMGPGWTERSRIVLHGFSYGSEWAHHSASRLPNLYNSVIMGGISTVHKNRNTSLQGIAENCAMDAFCRSKMGGAVEKNYRQAVRNMIDPSYNECTELFHNVFDITGTGQGEKVRELSFILMDLIMGNHERFPNSREYRSVMAILPIVKATSDCTDLDEYRRKVIEPLEKYINPVYKKTSWAGGDDSNTLVNTLVLLSYDYCFESVAPPSVSSSYDDLYPSEAYKQLYHWRYEALQQAQKNLTCTLGSPVVSSTTEFAFAQSRMDLNTPYYPGWELYNEIKVPRKHWLLFQNRGHDGYMGECMAALVLQMLYPAGHTFDYKTCMAAEDAERKLDWTLKNAPDFQDIWDVVATESNTTPVFKAVPTHHSEGSAPQQRTTTNGGSHEPTTTAPGQLPTTLLIGLGIGGVVLVLATIAILVYIKRRKSSPDEAMPPA</sequence>
<dbReference type="EMBL" id="MTSL01000128">
    <property type="protein sequence ID" value="PJF18342.1"/>
    <property type="molecule type" value="Genomic_DNA"/>
</dbReference>
<dbReference type="SUPFAM" id="SSF53474">
    <property type="entry name" value="alpha/beta-Hydrolases"/>
    <property type="match status" value="1"/>
</dbReference>
<evidence type="ECO:0000313" key="3">
    <source>
        <dbReference type="EMBL" id="PJF18342.1"/>
    </source>
</evidence>
<keyword evidence="2" id="KW-1133">Transmembrane helix</keyword>
<comment type="caution">
    <text evidence="3">The sequence shown here is derived from an EMBL/GenBank/DDBJ whole genome shotgun (WGS) entry which is preliminary data.</text>
</comment>
<feature type="transmembrane region" description="Helical" evidence="2">
    <location>
        <begin position="555"/>
        <end position="577"/>
    </location>
</feature>
<evidence type="ECO:0000256" key="2">
    <source>
        <dbReference type="SAM" id="Phobius"/>
    </source>
</evidence>
<keyword evidence="2" id="KW-0812">Transmembrane</keyword>
<feature type="compositionally biased region" description="Polar residues" evidence="1">
    <location>
        <begin position="528"/>
        <end position="549"/>
    </location>
</feature>
<keyword evidence="4" id="KW-1185">Reference proteome</keyword>
<proteinExistence type="predicted"/>
<keyword evidence="2" id="KW-0472">Membrane</keyword>
<gene>
    <name evidence="3" type="ORF">PSACC_01830</name>
</gene>
<reference evidence="3 4" key="1">
    <citation type="submission" date="2016-10" db="EMBL/GenBank/DDBJ databases">
        <title>The genome of Paramicrosporidium saccamoebae is the missing link in understanding Cryptomycota and Microsporidia evolution.</title>
        <authorList>
            <person name="Quandt C.A."/>
            <person name="Beaudet D."/>
            <person name="Corsaro D."/>
            <person name="Michel R."/>
            <person name="Corradi N."/>
            <person name="James T."/>
        </authorList>
    </citation>
    <scope>NUCLEOTIDE SEQUENCE [LARGE SCALE GENOMIC DNA]</scope>
    <source>
        <strain evidence="3 4">KSL3</strain>
    </source>
</reference>
<protein>
    <recommendedName>
        <fullName evidence="5">Peptidase S33 tripeptidyl aminopeptidase-like C-terminal domain-containing protein</fullName>
    </recommendedName>
</protein>
<name>A0A2H9TKS3_9FUNG</name>
<evidence type="ECO:0000256" key="1">
    <source>
        <dbReference type="SAM" id="MobiDB-lite"/>
    </source>
</evidence>
<feature type="region of interest" description="Disordered" evidence="1">
    <location>
        <begin position="518"/>
        <end position="549"/>
    </location>
</feature>
<evidence type="ECO:0000313" key="4">
    <source>
        <dbReference type="Proteomes" id="UP000240830"/>
    </source>
</evidence>
<evidence type="ECO:0008006" key="5">
    <source>
        <dbReference type="Google" id="ProtNLM"/>
    </source>
</evidence>
<dbReference type="AlphaFoldDB" id="A0A2H9TKS3"/>
<accession>A0A2H9TKS3</accession>